<keyword evidence="1" id="KW-0472">Membrane</keyword>
<organism evidence="2 3">
    <name type="scientific">Anoxybacillus andreesenii</name>
    <dbReference type="NCBI Taxonomy" id="1325932"/>
    <lineage>
        <taxon>Bacteria</taxon>
        <taxon>Bacillati</taxon>
        <taxon>Bacillota</taxon>
        <taxon>Bacilli</taxon>
        <taxon>Bacillales</taxon>
        <taxon>Anoxybacillaceae</taxon>
        <taxon>Anoxybacillus</taxon>
    </lineage>
</organism>
<evidence type="ECO:0000313" key="3">
    <source>
        <dbReference type="Proteomes" id="UP001231362"/>
    </source>
</evidence>
<dbReference type="EMBL" id="JAUSTU010000007">
    <property type="protein sequence ID" value="MDQ0155526.1"/>
    <property type="molecule type" value="Genomic_DNA"/>
</dbReference>
<proteinExistence type="predicted"/>
<name>A0ABT9V3K2_9BACL</name>
<protein>
    <submittedName>
        <fullName evidence="2">Cellulose synthase/poly-beta-1,6-N-acetylglucosamine synthase-like glycosyltransferase</fullName>
    </submittedName>
</protein>
<dbReference type="Proteomes" id="UP001231362">
    <property type="component" value="Unassembled WGS sequence"/>
</dbReference>
<keyword evidence="1" id="KW-0812">Transmembrane</keyword>
<gene>
    <name evidence="2" type="ORF">J2S07_001831</name>
</gene>
<comment type="caution">
    <text evidence="2">The sequence shown here is derived from an EMBL/GenBank/DDBJ whole genome shotgun (WGS) entry which is preliminary data.</text>
</comment>
<reference evidence="2 3" key="1">
    <citation type="submission" date="2023-07" db="EMBL/GenBank/DDBJ databases">
        <title>Genomic Encyclopedia of Type Strains, Phase IV (KMG-IV): sequencing the most valuable type-strain genomes for metagenomic binning, comparative biology and taxonomic classification.</title>
        <authorList>
            <person name="Goeker M."/>
        </authorList>
    </citation>
    <scope>NUCLEOTIDE SEQUENCE [LARGE SCALE GENOMIC DNA]</scope>
    <source>
        <strain evidence="2 3">DSM 23948</strain>
    </source>
</reference>
<accession>A0ABT9V3K2</accession>
<feature type="transmembrane region" description="Helical" evidence="1">
    <location>
        <begin position="46"/>
        <end position="66"/>
    </location>
</feature>
<keyword evidence="1" id="KW-1133">Transmembrane helix</keyword>
<dbReference type="RefSeq" id="WP_307150091.1">
    <property type="nucleotide sequence ID" value="NZ_JAUSTU010000007.1"/>
</dbReference>
<feature type="transmembrane region" description="Helical" evidence="1">
    <location>
        <begin position="6"/>
        <end position="25"/>
    </location>
</feature>
<keyword evidence="3" id="KW-1185">Reference proteome</keyword>
<sequence length="75" mass="8616">MVTITFLVTFAGILFLISGIDVFLYKQSFFISIYKLFAEDQGTNEIYVDFALVVGFILALIVDFRIHKNKRSKES</sequence>
<evidence type="ECO:0000313" key="2">
    <source>
        <dbReference type="EMBL" id="MDQ0155526.1"/>
    </source>
</evidence>
<evidence type="ECO:0000256" key="1">
    <source>
        <dbReference type="SAM" id="Phobius"/>
    </source>
</evidence>